<proteinExistence type="predicted"/>
<gene>
    <name evidence="1" type="ORF">AAA081_08415</name>
</gene>
<dbReference type="Proteomes" id="UP001481872">
    <property type="component" value="Unassembled WGS sequence"/>
</dbReference>
<sequence length="161" mass="17783">MTRTKGLTVLGALFLVGLAAILIVSDATPRTIKAMNLAFHTHVTGRAVCVDDVKKPPDFLGDGVSYAIYKLNGEDMAQLNKDLKKTKAFTAGSEIGRTVDSALQWAKRMQPTIKDPALSFPNCRYYFFDRSPGGPVKYISNYDALVVDEENLLILYLVYDT</sequence>
<keyword evidence="2" id="KW-1185">Reference proteome</keyword>
<name>A0ABV1J7Z5_9FIRM</name>
<organism evidence="1 2">
    <name type="scientific">Aedoeadaptatus acetigenes</name>
    <dbReference type="NCBI Taxonomy" id="2981723"/>
    <lineage>
        <taxon>Bacteria</taxon>
        <taxon>Bacillati</taxon>
        <taxon>Bacillota</taxon>
        <taxon>Tissierellia</taxon>
        <taxon>Tissierellales</taxon>
        <taxon>Peptoniphilaceae</taxon>
        <taxon>Aedoeadaptatus</taxon>
    </lineage>
</organism>
<dbReference type="EMBL" id="JBBNPS010000034">
    <property type="protein sequence ID" value="MEQ3354314.1"/>
    <property type="molecule type" value="Genomic_DNA"/>
</dbReference>
<reference evidence="1 2" key="1">
    <citation type="submission" date="2024-04" db="EMBL/GenBank/DDBJ databases">
        <title>Human intestinal bacterial collection.</title>
        <authorList>
            <person name="Pauvert C."/>
            <person name="Hitch T.C.A."/>
            <person name="Clavel T."/>
        </authorList>
    </citation>
    <scope>NUCLEOTIDE SEQUENCE [LARGE SCALE GENOMIC DNA]</scope>
    <source>
        <strain evidence="1 2">CLA-SR-H026</strain>
    </source>
</reference>
<evidence type="ECO:0000313" key="2">
    <source>
        <dbReference type="Proteomes" id="UP001481872"/>
    </source>
</evidence>
<accession>A0ABV1J7Z5</accession>
<protein>
    <submittedName>
        <fullName evidence="1">Uncharacterized protein</fullName>
    </submittedName>
</protein>
<evidence type="ECO:0000313" key="1">
    <source>
        <dbReference type="EMBL" id="MEQ3354314.1"/>
    </source>
</evidence>
<comment type="caution">
    <text evidence="1">The sequence shown here is derived from an EMBL/GenBank/DDBJ whole genome shotgun (WGS) entry which is preliminary data.</text>
</comment>
<dbReference type="RefSeq" id="WP_349054591.1">
    <property type="nucleotide sequence ID" value="NZ_JBBNPS010000034.1"/>
</dbReference>